<evidence type="ECO:0000256" key="4">
    <source>
        <dbReference type="SAM" id="Phobius"/>
    </source>
</evidence>
<proteinExistence type="inferred from homology"/>
<evidence type="ECO:0000256" key="3">
    <source>
        <dbReference type="RuleBase" id="RU000384"/>
    </source>
</evidence>
<evidence type="ECO:0000256" key="2">
    <source>
        <dbReference type="PROSITE-ProRule" id="PRU01331"/>
    </source>
</evidence>
<feature type="domain" description="GS catalytic" evidence="5">
    <location>
        <begin position="1"/>
        <end position="88"/>
    </location>
</feature>
<dbReference type="Pfam" id="PF00120">
    <property type="entry name" value="Gln-synt_C"/>
    <property type="match status" value="1"/>
</dbReference>
<gene>
    <name evidence="6" type="ORF">FOMPIDRAFT_16649</name>
</gene>
<dbReference type="PROSITE" id="PS51987">
    <property type="entry name" value="GS_CATALYTIC"/>
    <property type="match status" value="1"/>
</dbReference>
<organism evidence="6 7">
    <name type="scientific">Fomitopsis schrenkii</name>
    <name type="common">Brown rot fungus</name>
    <dbReference type="NCBI Taxonomy" id="2126942"/>
    <lineage>
        <taxon>Eukaryota</taxon>
        <taxon>Fungi</taxon>
        <taxon>Dikarya</taxon>
        <taxon>Basidiomycota</taxon>
        <taxon>Agaricomycotina</taxon>
        <taxon>Agaricomycetes</taxon>
        <taxon>Polyporales</taxon>
        <taxon>Fomitopsis</taxon>
    </lineage>
</organism>
<evidence type="ECO:0000313" key="6">
    <source>
        <dbReference type="EMBL" id="EPT02030.1"/>
    </source>
</evidence>
<dbReference type="PANTHER" id="PTHR43785">
    <property type="entry name" value="GAMMA-GLUTAMYLPUTRESCINE SYNTHETASE"/>
    <property type="match status" value="1"/>
</dbReference>
<evidence type="ECO:0000313" key="7">
    <source>
        <dbReference type="Proteomes" id="UP000015241"/>
    </source>
</evidence>
<dbReference type="HOGENOM" id="CLU_2400163_0_0_1"/>
<feature type="non-terminal residue" evidence="6">
    <location>
        <position position="1"/>
    </location>
</feature>
<sequence>VRTIDGTANPYLVLAGILVAGLQGVLSSAELKSGDCKKPKAIMDEVERRSLGLESVRSLPRTIGDARTLLREDEYLNEKLGADFVEKY</sequence>
<accession>S8FUW2</accession>
<dbReference type="Proteomes" id="UP000015241">
    <property type="component" value="Unassembled WGS sequence"/>
</dbReference>
<dbReference type="PANTHER" id="PTHR43785:SF2">
    <property type="entry name" value="TYPE-1 GLUTAMINE SYNTHETASE 1"/>
    <property type="match status" value="1"/>
</dbReference>
<keyword evidence="1" id="KW-0436">Ligase</keyword>
<keyword evidence="7" id="KW-1185">Reference proteome</keyword>
<feature type="non-terminal residue" evidence="6">
    <location>
        <position position="88"/>
    </location>
</feature>
<dbReference type="Gene3D" id="3.30.590.10">
    <property type="entry name" value="Glutamine synthetase/guanido kinase, catalytic domain"/>
    <property type="match status" value="1"/>
</dbReference>
<name>S8FUW2_FOMSC</name>
<dbReference type="InterPro" id="IPR014746">
    <property type="entry name" value="Gln_synth/guanido_kin_cat_dom"/>
</dbReference>
<dbReference type="InterPro" id="IPR008146">
    <property type="entry name" value="Gln_synth_cat_dom"/>
</dbReference>
<dbReference type="InParanoid" id="S8FUW2"/>
<reference evidence="6 7" key="1">
    <citation type="journal article" date="2012" name="Science">
        <title>The Paleozoic origin of enzymatic lignin decomposition reconstructed from 31 fungal genomes.</title>
        <authorList>
            <person name="Floudas D."/>
            <person name="Binder M."/>
            <person name="Riley R."/>
            <person name="Barry K."/>
            <person name="Blanchette R.A."/>
            <person name="Henrissat B."/>
            <person name="Martinez A.T."/>
            <person name="Otillar R."/>
            <person name="Spatafora J.W."/>
            <person name="Yadav J.S."/>
            <person name="Aerts A."/>
            <person name="Benoit I."/>
            <person name="Boyd A."/>
            <person name="Carlson A."/>
            <person name="Copeland A."/>
            <person name="Coutinho P.M."/>
            <person name="de Vries R.P."/>
            <person name="Ferreira P."/>
            <person name="Findley K."/>
            <person name="Foster B."/>
            <person name="Gaskell J."/>
            <person name="Glotzer D."/>
            <person name="Gorecki P."/>
            <person name="Heitman J."/>
            <person name="Hesse C."/>
            <person name="Hori C."/>
            <person name="Igarashi K."/>
            <person name="Jurgens J.A."/>
            <person name="Kallen N."/>
            <person name="Kersten P."/>
            <person name="Kohler A."/>
            <person name="Kuees U."/>
            <person name="Kumar T.K.A."/>
            <person name="Kuo A."/>
            <person name="LaButti K."/>
            <person name="Larrondo L.F."/>
            <person name="Lindquist E."/>
            <person name="Ling A."/>
            <person name="Lombard V."/>
            <person name="Lucas S."/>
            <person name="Lundell T."/>
            <person name="Martin R."/>
            <person name="McLaughlin D.J."/>
            <person name="Morgenstern I."/>
            <person name="Morin E."/>
            <person name="Murat C."/>
            <person name="Nagy L.G."/>
            <person name="Nolan M."/>
            <person name="Ohm R.A."/>
            <person name="Patyshakuliyeva A."/>
            <person name="Rokas A."/>
            <person name="Ruiz-Duenas F.J."/>
            <person name="Sabat G."/>
            <person name="Salamov A."/>
            <person name="Samejima M."/>
            <person name="Schmutz J."/>
            <person name="Slot J.C."/>
            <person name="St John F."/>
            <person name="Stenlid J."/>
            <person name="Sun H."/>
            <person name="Sun S."/>
            <person name="Syed K."/>
            <person name="Tsang A."/>
            <person name="Wiebenga A."/>
            <person name="Young D."/>
            <person name="Pisabarro A."/>
            <person name="Eastwood D.C."/>
            <person name="Martin F."/>
            <person name="Cullen D."/>
            <person name="Grigoriev I.V."/>
            <person name="Hibbett D.S."/>
        </authorList>
    </citation>
    <scope>NUCLEOTIDE SEQUENCE</scope>
    <source>
        <strain evidence="7">FP-58527</strain>
    </source>
</reference>
<comment type="similarity">
    <text evidence="2 3">Belongs to the glutamine synthetase family.</text>
</comment>
<dbReference type="GO" id="GO:0004356">
    <property type="term" value="F:glutamine synthetase activity"/>
    <property type="evidence" value="ECO:0007669"/>
    <property type="project" value="InterPro"/>
</dbReference>
<dbReference type="SUPFAM" id="SSF55931">
    <property type="entry name" value="Glutamine synthetase/guanido kinase"/>
    <property type="match status" value="1"/>
</dbReference>
<dbReference type="OrthoDB" id="3364440at2759"/>
<protein>
    <recommendedName>
        <fullName evidence="5">GS catalytic domain-containing protein</fullName>
    </recommendedName>
</protein>
<keyword evidence="4" id="KW-0472">Membrane</keyword>
<keyword evidence="4" id="KW-0812">Transmembrane</keyword>
<evidence type="ECO:0000256" key="1">
    <source>
        <dbReference type="ARBA" id="ARBA00022598"/>
    </source>
</evidence>
<feature type="transmembrane region" description="Helical" evidence="4">
    <location>
        <begin position="12"/>
        <end position="31"/>
    </location>
</feature>
<dbReference type="EMBL" id="KE504138">
    <property type="protein sequence ID" value="EPT02030.1"/>
    <property type="molecule type" value="Genomic_DNA"/>
</dbReference>
<keyword evidence="4" id="KW-1133">Transmembrane helix</keyword>
<dbReference type="AlphaFoldDB" id="S8FUW2"/>
<evidence type="ECO:0000259" key="5">
    <source>
        <dbReference type="PROSITE" id="PS51987"/>
    </source>
</evidence>